<dbReference type="AlphaFoldDB" id="H0F544"/>
<comment type="caution">
    <text evidence="3">The sequence shown here is derived from an EMBL/GenBank/DDBJ whole genome shotgun (WGS) entry which is preliminary data.</text>
</comment>
<dbReference type="OrthoDB" id="8665899at2"/>
<feature type="chain" id="PRO_5003532109" description="Lysozyme inhibitor LprI-like N-terminal domain-containing protein" evidence="1">
    <location>
        <begin position="26"/>
        <end position="273"/>
    </location>
</feature>
<dbReference type="PANTHER" id="PTHR37549:SF1">
    <property type="entry name" value="LIPOPROTEIN LPRI"/>
    <property type="match status" value="1"/>
</dbReference>
<evidence type="ECO:0000313" key="4">
    <source>
        <dbReference type="Proteomes" id="UP000003113"/>
    </source>
</evidence>
<dbReference type="EMBL" id="AGUF01000039">
    <property type="protein sequence ID" value="EHK66623.1"/>
    <property type="molecule type" value="Genomic_DNA"/>
</dbReference>
<dbReference type="Pfam" id="PF07007">
    <property type="entry name" value="LprI"/>
    <property type="match status" value="1"/>
</dbReference>
<feature type="domain" description="Lysozyme inhibitor LprI-like N-terminal" evidence="2">
    <location>
        <begin position="28"/>
        <end position="91"/>
    </location>
</feature>
<gene>
    <name evidence="3" type="ORF">KYC_09430</name>
</gene>
<reference evidence="3 4" key="1">
    <citation type="journal article" date="2012" name="J. Bacteriol.">
        <title>Genome sequence of the highly efficient arsenite-oxidizing bacterium Achromobacter arsenitoxydans SY8.</title>
        <authorList>
            <person name="Li X."/>
            <person name="Hu Y."/>
            <person name="Gong J."/>
            <person name="Lin Y."/>
            <person name="Johnstone L."/>
            <person name="Rensing C."/>
            <person name="Wang G."/>
        </authorList>
    </citation>
    <scope>NUCLEOTIDE SEQUENCE [LARGE SCALE GENOMIC DNA]</scope>
    <source>
        <strain evidence="3 4">SY8</strain>
    </source>
</reference>
<organism evidence="3 4">
    <name type="scientific">Achromobacter arsenitoxydans SY8</name>
    <dbReference type="NCBI Taxonomy" id="477184"/>
    <lineage>
        <taxon>Bacteria</taxon>
        <taxon>Pseudomonadati</taxon>
        <taxon>Pseudomonadota</taxon>
        <taxon>Betaproteobacteria</taxon>
        <taxon>Burkholderiales</taxon>
        <taxon>Alcaligenaceae</taxon>
        <taxon>Achromobacter</taxon>
    </lineage>
</organism>
<dbReference type="PANTHER" id="PTHR37549">
    <property type="entry name" value="LIPOPROTEIN LPRI"/>
    <property type="match status" value="1"/>
</dbReference>
<dbReference type="Gene3D" id="1.20.1270.180">
    <property type="match status" value="1"/>
</dbReference>
<sequence>MKPAYPALRLLFLGATFALSAPALAIDCKKAATAVEKLICSDRGAVSADAELNRSYAALLKQAPDSDIRAMLVQSQKRWLAARDQALETLINTPDALPDGKSAAGIARDLIRSRSAEFKETPKGQTVPGMISRAVAQQRFQGQFSGGEFAGYSTSCDVLPRDYAFYACFATRHYQNKDRVCSVDEYWASGSVYTRRYVADVVDGQPKVVATCSFNGDDAECFDAGGKTEWNRKPAQPEKLYAAGQLPKIDSEIADADDFDWVGACLADPAFPR</sequence>
<dbReference type="eggNOG" id="COG3755">
    <property type="taxonomic scope" value="Bacteria"/>
</dbReference>
<keyword evidence="1" id="KW-0732">Signal</keyword>
<dbReference type="InterPro" id="IPR052755">
    <property type="entry name" value="Lysozyme_Inhibitor_LprI"/>
</dbReference>
<proteinExistence type="predicted"/>
<dbReference type="RefSeq" id="WP_008161325.1">
    <property type="nucleotide sequence ID" value="NZ_AGUF01000039.1"/>
</dbReference>
<keyword evidence="4" id="KW-1185">Reference proteome</keyword>
<feature type="signal peptide" evidence="1">
    <location>
        <begin position="1"/>
        <end position="25"/>
    </location>
</feature>
<evidence type="ECO:0000259" key="2">
    <source>
        <dbReference type="Pfam" id="PF07007"/>
    </source>
</evidence>
<evidence type="ECO:0000313" key="3">
    <source>
        <dbReference type="EMBL" id="EHK66623.1"/>
    </source>
</evidence>
<dbReference type="STRING" id="477184.KYC_09430"/>
<name>H0F544_9BURK</name>
<dbReference type="Proteomes" id="UP000003113">
    <property type="component" value="Unassembled WGS sequence"/>
</dbReference>
<accession>H0F544</accession>
<dbReference type="GO" id="GO:0005576">
    <property type="term" value="C:extracellular region"/>
    <property type="evidence" value="ECO:0007669"/>
    <property type="project" value="TreeGrafter"/>
</dbReference>
<evidence type="ECO:0000256" key="1">
    <source>
        <dbReference type="SAM" id="SignalP"/>
    </source>
</evidence>
<protein>
    <recommendedName>
        <fullName evidence="2">Lysozyme inhibitor LprI-like N-terminal domain-containing protein</fullName>
    </recommendedName>
</protein>
<dbReference type="PATRIC" id="fig|477184.5.peg.1870"/>
<dbReference type="InterPro" id="IPR009739">
    <property type="entry name" value="LprI-like_N"/>
</dbReference>